<dbReference type="GO" id="GO:0005524">
    <property type="term" value="F:ATP binding"/>
    <property type="evidence" value="ECO:0007669"/>
    <property type="project" value="UniProtKB-KW"/>
</dbReference>
<dbReference type="GO" id="GO:0006432">
    <property type="term" value="P:phenylalanyl-tRNA aminoacylation"/>
    <property type="evidence" value="ECO:0007669"/>
    <property type="project" value="InterPro"/>
</dbReference>
<dbReference type="SUPFAM" id="SSF55681">
    <property type="entry name" value="Class II aaRS and biotin synthetases"/>
    <property type="match status" value="1"/>
</dbReference>
<comment type="cofactor">
    <cofactor evidence="1">
        <name>Mg(2+)</name>
        <dbReference type="ChEBI" id="CHEBI:18420"/>
    </cofactor>
</comment>
<evidence type="ECO:0000256" key="10">
    <source>
        <dbReference type="ARBA" id="ARBA00022741"/>
    </source>
</evidence>
<accession>A0A3B1DRB1</accession>
<keyword evidence="13" id="KW-0648">Protein biosynthesis</keyword>
<evidence type="ECO:0000256" key="9">
    <source>
        <dbReference type="ARBA" id="ARBA00022723"/>
    </source>
</evidence>
<dbReference type="InterPro" id="IPR004188">
    <property type="entry name" value="Phe-tRNA_ligase_II_N"/>
</dbReference>
<evidence type="ECO:0000259" key="17">
    <source>
        <dbReference type="PROSITE" id="PS50862"/>
    </source>
</evidence>
<comment type="catalytic activity">
    <reaction evidence="16">
        <text>tRNA(Phe) + L-phenylalanine + ATP = L-phenylalanyl-tRNA(Phe) + AMP + diphosphate + H(+)</text>
        <dbReference type="Rhea" id="RHEA:19413"/>
        <dbReference type="Rhea" id="RHEA-COMP:9668"/>
        <dbReference type="Rhea" id="RHEA-COMP:9699"/>
        <dbReference type="ChEBI" id="CHEBI:15378"/>
        <dbReference type="ChEBI" id="CHEBI:30616"/>
        <dbReference type="ChEBI" id="CHEBI:33019"/>
        <dbReference type="ChEBI" id="CHEBI:58095"/>
        <dbReference type="ChEBI" id="CHEBI:78442"/>
        <dbReference type="ChEBI" id="CHEBI:78531"/>
        <dbReference type="ChEBI" id="CHEBI:456215"/>
        <dbReference type="EC" id="6.1.1.20"/>
    </reaction>
</comment>
<organism evidence="18">
    <name type="scientific">hydrothermal vent metagenome</name>
    <dbReference type="NCBI Taxonomy" id="652676"/>
    <lineage>
        <taxon>unclassified sequences</taxon>
        <taxon>metagenomes</taxon>
        <taxon>ecological metagenomes</taxon>
    </lineage>
</organism>
<dbReference type="HAMAP" id="MF_00281">
    <property type="entry name" value="Phe_tRNA_synth_alpha1"/>
    <property type="match status" value="1"/>
</dbReference>
<evidence type="ECO:0000256" key="7">
    <source>
        <dbReference type="ARBA" id="ARBA00022490"/>
    </source>
</evidence>
<comment type="similarity">
    <text evidence="3">Belongs to the class-II aminoacyl-tRNA synthetase family. Phe-tRNA synthetase alpha subunit type 1 subfamily.</text>
</comment>
<reference evidence="18" key="1">
    <citation type="submission" date="2018-06" db="EMBL/GenBank/DDBJ databases">
        <authorList>
            <person name="Zhirakovskaya E."/>
        </authorList>
    </citation>
    <scope>NUCLEOTIDE SEQUENCE</scope>
</reference>
<feature type="domain" description="Aminoacyl-transfer RNA synthetases class-II family profile" evidence="17">
    <location>
        <begin position="109"/>
        <end position="335"/>
    </location>
</feature>
<evidence type="ECO:0000256" key="11">
    <source>
        <dbReference type="ARBA" id="ARBA00022840"/>
    </source>
</evidence>
<keyword evidence="8 18" id="KW-0436">Ligase</keyword>
<evidence type="ECO:0000256" key="13">
    <source>
        <dbReference type="ARBA" id="ARBA00022917"/>
    </source>
</evidence>
<evidence type="ECO:0000256" key="2">
    <source>
        <dbReference type="ARBA" id="ARBA00004496"/>
    </source>
</evidence>
<dbReference type="GO" id="GO:0004826">
    <property type="term" value="F:phenylalanine-tRNA ligase activity"/>
    <property type="evidence" value="ECO:0007669"/>
    <property type="project" value="UniProtKB-EC"/>
</dbReference>
<dbReference type="PANTHER" id="PTHR11538:SF41">
    <property type="entry name" value="PHENYLALANINE--TRNA LIGASE, MITOCHONDRIAL"/>
    <property type="match status" value="1"/>
</dbReference>
<evidence type="ECO:0000256" key="15">
    <source>
        <dbReference type="ARBA" id="ARBA00030612"/>
    </source>
</evidence>
<dbReference type="InterPro" id="IPR006195">
    <property type="entry name" value="aa-tRNA-synth_II"/>
</dbReference>
<dbReference type="PROSITE" id="PS50862">
    <property type="entry name" value="AA_TRNA_LIGASE_II"/>
    <property type="match status" value="1"/>
</dbReference>
<name>A0A3B1DRB1_9ZZZZ</name>
<protein>
    <recommendedName>
        <fullName evidence="6">Phenylalanine--tRNA ligase alpha subunit</fullName>
        <ecNumber evidence="5">6.1.1.20</ecNumber>
    </recommendedName>
    <alternativeName>
        <fullName evidence="15">Phenylalanyl-tRNA synthetase alpha subunit</fullName>
    </alternativeName>
</protein>
<dbReference type="InterPro" id="IPR010978">
    <property type="entry name" value="tRNA-bd_arm"/>
</dbReference>
<evidence type="ECO:0000256" key="12">
    <source>
        <dbReference type="ARBA" id="ARBA00022842"/>
    </source>
</evidence>
<keyword evidence="9" id="KW-0479">Metal-binding</keyword>
<keyword evidence="14 18" id="KW-0030">Aminoacyl-tRNA synthetase</keyword>
<keyword evidence="7" id="KW-0963">Cytoplasm</keyword>
<dbReference type="PANTHER" id="PTHR11538">
    <property type="entry name" value="PHENYLALANYL-TRNA SYNTHETASE"/>
    <property type="match status" value="1"/>
</dbReference>
<evidence type="ECO:0000256" key="8">
    <source>
        <dbReference type="ARBA" id="ARBA00022598"/>
    </source>
</evidence>
<keyword evidence="12" id="KW-0460">Magnesium</keyword>
<sequence length="344" mass="38024">MLDTLNRIEESALAEIAAADADALDAWKSTYLGPKGKLKAAMAGLKDVPKEDKPAVGKRLNEVKQALEAAHKARRAALGGSSSGAAAGPKLDMTEPGLIESHALGRRHIIMRVRDELVEVFARMGFEVAQGPELEDDAHNFIRLNIPPEHPAREPIDNFYVDNPAKVDTPRMMRSQTSTVQIRVLDDAVANGSGPPVKVVSPGRVYRPDTVDATHSFMFHQIEGLYVDRGVTMADLKTTLFQFARAYFGEEAEIRLRPSFFPFTEPSAEFDMKIQLRPDQPPQWVELGGCGMVDPAVLTGCGLDPEEWTGFAFGFGIERIAMGRYSIPDIRMLFENDVRFLEQL</sequence>
<dbReference type="GO" id="GO:0005737">
    <property type="term" value="C:cytoplasm"/>
    <property type="evidence" value="ECO:0007669"/>
    <property type="project" value="UniProtKB-SubCell"/>
</dbReference>
<keyword evidence="11" id="KW-0067">ATP-binding</keyword>
<evidence type="ECO:0000256" key="14">
    <source>
        <dbReference type="ARBA" id="ARBA00023146"/>
    </source>
</evidence>
<gene>
    <name evidence="18" type="ORF">MNBD_PLANCTO03-1982</name>
</gene>
<evidence type="ECO:0000256" key="16">
    <source>
        <dbReference type="ARBA" id="ARBA00049255"/>
    </source>
</evidence>
<dbReference type="NCBIfam" id="TIGR00468">
    <property type="entry name" value="pheS"/>
    <property type="match status" value="1"/>
</dbReference>
<dbReference type="CDD" id="cd00496">
    <property type="entry name" value="PheRS_alpha_core"/>
    <property type="match status" value="1"/>
</dbReference>
<keyword evidence="10" id="KW-0547">Nucleotide-binding</keyword>
<dbReference type="InterPro" id="IPR004529">
    <property type="entry name" value="Phe-tRNA-synth_IIc_asu"/>
</dbReference>
<dbReference type="Pfam" id="PF02912">
    <property type="entry name" value="Phe_tRNA-synt_N"/>
    <property type="match status" value="1"/>
</dbReference>
<proteinExistence type="inferred from homology"/>
<dbReference type="GO" id="GO:0000049">
    <property type="term" value="F:tRNA binding"/>
    <property type="evidence" value="ECO:0007669"/>
    <property type="project" value="InterPro"/>
</dbReference>
<dbReference type="Gene3D" id="3.30.930.10">
    <property type="entry name" value="Bira Bifunctional Protein, Domain 2"/>
    <property type="match status" value="1"/>
</dbReference>
<dbReference type="EC" id="6.1.1.20" evidence="5"/>
<dbReference type="InterPro" id="IPR022911">
    <property type="entry name" value="Phe_tRNA_ligase_alpha1_bac"/>
</dbReference>
<evidence type="ECO:0000256" key="6">
    <source>
        <dbReference type="ARBA" id="ARBA00015409"/>
    </source>
</evidence>
<dbReference type="InterPro" id="IPR045864">
    <property type="entry name" value="aa-tRNA-synth_II/BPL/LPL"/>
</dbReference>
<comment type="subcellular location">
    <subcellularLocation>
        <location evidence="2">Cytoplasm</location>
    </subcellularLocation>
</comment>
<dbReference type="AlphaFoldDB" id="A0A3B1DRB1"/>
<evidence type="ECO:0000313" key="18">
    <source>
        <dbReference type="EMBL" id="VAX39413.1"/>
    </source>
</evidence>
<dbReference type="Pfam" id="PF01409">
    <property type="entry name" value="tRNA-synt_2d"/>
    <property type="match status" value="1"/>
</dbReference>
<evidence type="ECO:0000256" key="1">
    <source>
        <dbReference type="ARBA" id="ARBA00001946"/>
    </source>
</evidence>
<dbReference type="SUPFAM" id="SSF46589">
    <property type="entry name" value="tRNA-binding arm"/>
    <property type="match status" value="1"/>
</dbReference>
<evidence type="ECO:0000256" key="4">
    <source>
        <dbReference type="ARBA" id="ARBA00011209"/>
    </source>
</evidence>
<dbReference type="EMBL" id="UOGK01000232">
    <property type="protein sequence ID" value="VAX39413.1"/>
    <property type="molecule type" value="Genomic_DNA"/>
</dbReference>
<comment type="subunit">
    <text evidence="4">Tetramer of two alpha and two beta subunits.</text>
</comment>
<evidence type="ECO:0000256" key="5">
    <source>
        <dbReference type="ARBA" id="ARBA00012814"/>
    </source>
</evidence>
<dbReference type="GO" id="GO:0046872">
    <property type="term" value="F:metal ion binding"/>
    <property type="evidence" value="ECO:0007669"/>
    <property type="project" value="UniProtKB-KW"/>
</dbReference>
<evidence type="ECO:0000256" key="3">
    <source>
        <dbReference type="ARBA" id="ARBA00010207"/>
    </source>
</evidence>
<dbReference type="InterPro" id="IPR002319">
    <property type="entry name" value="Phenylalanyl-tRNA_Synthase"/>
</dbReference>